<sequence>MGERQDRLPAAAAAALHHIEQAHRELARCVTEGPFERPETLPSENLLAAYLCLKREHEALRAQYEADMRRWLAFKQWWKERLREKRRRRSARQAASPSRKTPVKLSPRKVREQILQHRQQVRERMEDNPALFKGLGRYRVTSKYAIDADPGLFQNRHQQLLYPPKKSTHAIVSVAATSIGFPSTQEEASLLSESSTEERLSPPTRVM</sequence>
<name>A0AAF0EK51_9BASI</name>
<dbReference type="EMBL" id="CP119903">
    <property type="protein sequence ID" value="WFD23567.1"/>
    <property type="molecule type" value="Genomic_DNA"/>
</dbReference>
<feature type="region of interest" description="Disordered" evidence="1">
    <location>
        <begin position="183"/>
        <end position="207"/>
    </location>
</feature>
<keyword evidence="3" id="KW-1185">Reference proteome</keyword>
<evidence type="ECO:0000256" key="1">
    <source>
        <dbReference type="SAM" id="MobiDB-lite"/>
    </source>
</evidence>
<proteinExistence type="predicted"/>
<gene>
    <name evidence="2" type="ORF">MEQU1_002260</name>
</gene>
<protein>
    <submittedName>
        <fullName evidence="2">Uncharacterized protein</fullName>
    </submittedName>
</protein>
<reference evidence="2" key="1">
    <citation type="submission" date="2023-03" db="EMBL/GenBank/DDBJ databases">
        <title>Mating type loci evolution in Malassezia.</title>
        <authorList>
            <person name="Coelho M.A."/>
        </authorList>
    </citation>
    <scope>NUCLEOTIDE SEQUENCE</scope>
    <source>
        <strain evidence="2">CBS 12830</strain>
    </source>
</reference>
<dbReference type="AlphaFoldDB" id="A0AAF0EK51"/>
<dbReference type="Proteomes" id="UP001214415">
    <property type="component" value="Chromosome 4"/>
</dbReference>
<feature type="region of interest" description="Disordered" evidence="1">
    <location>
        <begin position="86"/>
        <end position="107"/>
    </location>
</feature>
<evidence type="ECO:0000313" key="3">
    <source>
        <dbReference type="Proteomes" id="UP001214415"/>
    </source>
</evidence>
<organism evidence="2 3">
    <name type="scientific">Malassezia equina</name>
    <dbReference type="NCBI Taxonomy" id="1381935"/>
    <lineage>
        <taxon>Eukaryota</taxon>
        <taxon>Fungi</taxon>
        <taxon>Dikarya</taxon>
        <taxon>Basidiomycota</taxon>
        <taxon>Ustilaginomycotina</taxon>
        <taxon>Malasseziomycetes</taxon>
        <taxon>Malasseziales</taxon>
        <taxon>Malasseziaceae</taxon>
        <taxon>Malassezia</taxon>
    </lineage>
</organism>
<evidence type="ECO:0000313" key="2">
    <source>
        <dbReference type="EMBL" id="WFD23567.1"/>
    </source>
</evidence>
<accession>A0AAF0EK51</accession>